<evidence type="ECO:0000259" key="7">
    <source>
        <dbReference type="Pfam" id="PF00229"/>
    </source>
</evidence>
<keyword evidence="9" id="KW-1185">Reference proteome</keyword>
<evidence type="ECO:0000256" key="6">
    <source>
        <dbReference type="SAM" id="Phobius"/>
    </source>
</evidence>
<dbReference type="PANTHER" id="PTHR11471">
    <property type="entry name" value="TUMOR NECROSIS FACTOR FAMILY MEMBER"/>
    <property type="match status" value="1"/>
</dbReference>
<comment type="similarity">
    <text evidence="2">Belongs to the tumor necrosis factor family.</text>
</comment>
<evidence type="ECO:0000256" key="1">
    <source>
        <dbReference type="ARBA" id="ARBA00004370"/>
    </source>
</evidence>
<dbReference type="PANTHER" id="PTHR11471:SF13">
    <property type="entry name" value="TNF FAMILY PROFILE DOMAIN-CONTAINING PROTEIN"/>
    <property type="match status" value="1"/>
</dbReference>
<reference evidence="8 9" key="1">
    <citation type="submission" date="2024-04" db="EMBL/GenBank/DDBJ databases">
        <authorList>
            <consortium name="Genoscope - CEA"/>
            <person name="William W."/>
        </authorList>
    </citation>
    <scope>NUCLEOTIDE SEQUENCE [LARGE SCALE GENOMIC DNA]</scope>
</reference>
<dbReference type="Gene3D" id="2.60.120.40">
    <property type="match status" value="1"/>
</dbReference>
<dbReference type="GO" id="GO:0006955">
    <property type="term" value="P:immune response"/>
    <property type="evidence" value="ECO:0007669"/>
    <property type="project" value="InterPro"/>
</dbReference>
<accession>A0AAV2H975</accession>
<dbReference type="GO" id="GO:0016020">
    <property type="term" value="C:membrane"/>
    <property type="evidence" value="ECO:0007669"/>
    <property type="project" value="UniProtKB-SubCell"/>
</dbReference>
<keyword evidence="6" id="KW-1133">Transmembrane helix</keyword>
<organism evidence="8 9">
    <name type="scientific">Lymnaea stagnalis</name>
    <name type="common">Great pond snail</name>
    <name type="synonym">Helix stagnalis</name>
    <dbReference type="NCBI Taxonomy" id="6523"/>
    <lineage>
        <taxon>Eukaryota</taxon>
        <taxon>Metazoa</taxon>
        <taxon>Spiralia</taxon>
        <taxon>Lophotrochozoa</taxon>
        <taxon>Mollusca</taxon>
        <taxon>Gastropoda</taxon>
        <taxon>Heterobranchia</taxon>
        <taxon>Euthyneura</taxon>
        <taxon>Panpulmonata</taxon>
        <taxon>Hygrophila</taxon>
        <taxon>Lymnaeoidea</taxon>
        <taxon>Lymnaeidae</taxon>
        <taxon>Lymnaea</taxon>
    </lineage>
</organism>
<dbReference type="InterPro" id="IPR006052">
    <property type="entry name" value="TNF_dom"/>
</dbReference>
<gene>
    <name evidence="8" type="ORF">GSLYS_00004380001</name>
</gene>
<dbReference type="InterPro" id="IPR008983">
    <property type="entry name" value="Tumour_necrosis_fac-like_dom"/>
</dbReference>
<dbReference type="SUPFAM" id="SSF49842">
    <property type="entry name" value="TNF-like"/>
    <property type="match status" value="1"/>
</dbReference>
<keyword evidence="6" id="KW-0812">Transmembrane</keyword>
<evidence type="ECO:0000256" key="3">
    <source>
        <dbReference type="ARBA" id="ARBA00022514"/>
    </source>
</evidence>
<dbReference type="GO" id="GO:0005125">
    <property type="term" value="F:cytokine activity"/>
    <property type="evidence" value="ECO:0007669"/>
    <property type="project" value="UniProtKB-KW"/>
</dbReference>
<comment type="subcellular location">
    <subcellularLocation>
        <location evidence="1">Membrane</location>
    </subcellularLocation>
</comment>
<keyword evidence="4 6" id="KW-0472">Membrane</keyword>
<protein>
    <recommendedName>
        <fullName evidence="7">THD domain-containing protein</fullName>
    </recommendedName>
</protein>
<evidence type="ECO:0000313" key="9">
    <source>
        <dbReference type="Proteomes" id="UP001497497"/>
    </source>
</evidence>
<dbReference type="EMBL" id="CAXITT010000065">
    <property type="protein sequence ID" value="CAL1530247.1"/>
    <property type="molecule type" value="Genomic_DNA"/>
</dbReference>
<evidence type="ECO:0000256" key="2">
    <source>
        <dbReference type="ARBA" id="ARBA00008670"/>
    </source>
</evidence>
<comment type="caution">
    <text evidence="8">The sequence shown here is derived from an EMBL/GenBank/DDBJ whole genome shotgun (WGS) entry which is preliminary data.</text>
</comment>
<name>A0AAV2H975_LYMST</name>
<evidence type="ECO:0000256" key="5">
    <source>
        <dbReference type="SAM" id="MobiDB-lite"/>
    </source>
</evidence>
<sequence>MDPDASKHGNLNFADGQARKIDEYLLLNLPRQDQMLPKAVVHPYTLQPMHRRQRTCSPICAAVISCLLVSVLCVGVTAFALTSLRGLEARLEKRLEERLTVKIEERILAIIEKKFNLDPAEVRQALRPVVESTSDDTQLQLTRSKRNIDKNKEKKGGKKRNPIRPHGVFVHLIGRQSSLIYDQESNFVWDAQPATRAPPQLELARDPVTGAVAKVRIKARGAYLVYSQIAVNGQHHNMQSFPNDCAHQTILTRNTRDDKILLRSLLTQYNLGAAYHINAYGQSLHAIDTKLQMGVFHFVENEELRVNYSPGCSNFNYTMRPEHSYFGVAKLG</sequence>
<keyword evidence="3" id="KW-0202">Cytokine</keyword>
<evidence type="ECO:0000313" key="8">
    <source>
        <dbReference type="EMBL" id="CAL1530247.1"/>
    </source>
</evidence>
<feature type="region of interest" description="Disordered" evidence="5">
    <location>
        <begin position="136"/>
        <end position="163"/>
    </location>
</feature>
<dbReference type="Pfam" id="PF00229">
    <property type="entry name" value="TNF"/>
    <property type="match status" value="1"/>
</dbReference>
<proteinExistence type="inferred from homology"/>
<dbReference type="GO" id="GO:0005164">
    <property type="term" value="F:tumor necrosis factor receptor binding"/>
    <property type="evidence" value="ECO:0007669"/>
    <property type="project" value="InterPro"/>
</dbReference>
<feature type="transmembrane region" description="Helical" evidence="6">
    <location>
        <begin position="59"/>
        <end position="81"/>
    </location>
</feature>
<evidence type="ECO:0000256" key="4">
    <source>
        <dbReference type="ARBA" id="ARBA00023136"/>
    </source>
</evidence>
<dbReference type="AlphaFoldDB" id="A0AAV2H975"/>
<dbReference type="Proteomes" id="UP001497497">
    <property type="component" value="Unassembled WGS sequence"/>
</dbReference>
<dbReference type="GO" id="GO:0005615">
    <property type="term" value="C:extracellular space"/>
    <property type="evidence" value="ECO:0007669"/>
    <property type="project" value="UniProtKB-KW"/>
</dbReference>
<feature type="domain" description="THD" evidence="7">
    <location>
        <begin position="215"/>
        <end position="330"/>
    </location>
</feature>